<feature type="domain" description="Glycosyltransferase RgtA/B/C/D-like" evidence="9">
    <location>
        <begin position="45"/>
        <end position="205"/>
    </location>
</feature>
<protein>
    <submittedName>
        <fullName evidence="10">Glycosyltransferase family 39 protein</fullName>
        <ecNumber evidence="10">2.4.-.-</ecNumber>
    </submittedName>
</protein>
<evidence type="ECO:0000259" key="9">
    <source>
        <dbReference type="Pfam" id="PF13231"/>
    </source>
</evidence>
<feature type="transmembrane region" description="Helical" evidence="8">
    <location>
        <begin position="160"/>
        <end position="177"/>
    </location>
</feature>
<feature type="transmembrane region" description="Helical" evidence="8">
    <location>
        <begin position="238"/>
        <end position="257"/>
    </location>
</feature>
<keyword evidence="5 8" id="KW-0812">Transmembrane</keyword>
<dbReference type="InterPro" id="IPR050297">
    <property type="entry name" value="LipidA_mod_glycosyltrf_83"/>
</dbReference>
<keyword evidence="4 10" id="KW-0808">Transferase</keyword>
<sequence>MPVAVWVIAAGYVVLELAVSGRYGFQQDELYFLVASHHLAFGYVDQPPLAVLLTRTTDLFGVNPTAIRILPALAGGIVIVLSARLAALFGGRRGARVIAALAVAITPILLGAMHIGNTTPYDLLAWTVVTLCVATALLRSRPRWWLGAGIAAGIGINDEYLILTLLATLVIGIALTSAHRGVLASRWPWFGGVIALLIWLPNLVWQFANGWPQLTMASALHAENTSTADYLAGLPLQFLYAGLLGTVVGIAGLVALWRSTQLRFLAVAASIILVYVLAWVPGKVYYVDGVLPVLLAAGAVSAERRISRARRPRRRRLALGALAVVGTVVLLPSVLPVLPVAQLHTATNATSIADGVGWPQLADAVAAQDKSLTRAGHPPTSIFTGAFAEAGALRMYGAKHNLPPAISGHNAFWTWGPGDAADTTVLYVDAADQLRPYFASCRRLSVYNPPYQIKNDWNDLPIGVCTGPTASWKALWPKLRHYD</sequence>
<keyword evidence="3 10" id="KW-0328">Glycosyltransferase</keyword>
<evidence type="ECO:0000256" key="1">
    <source>
        <dbReference type="ARBA" id="ARBA00004651"/>
    </source>
</evidence>
<feature type="transmembrane region" description="Helical" evidence="8">
    <location>
        <begin position="286"/>
        <end position="305"/>
    </location>
</feature>
<evidence type="ECO:0000256" key="5">
    <source>
        <dbReference type="ARBA" id="ARBA00022692"/>
    </source>
</evidence>
<dbReference type="InterPro" id="IPR038731">
    <property type="entry name" value="RgtA/B/C-like"/>
</dbReference>
<dbReference type="Pfam" id="PF13231">
    <property type="entry name" value="PMT_2"/>
    <property type="match status" value="1"/>
</dbReference>
<dbReference type="PANTHER" id="PTHR33908">
    <property type="entry name" value="MANNOSYLTRANSFERASE YKCB-RELATED"/>
    <property type="match status" value="1"/>
</dbReference>
<evidence type="ECO:0000256" key="7">
    <source>
        <dbReference type="ARBA" id="ARBA00023136"/>
    </source>
</evidence>
<reference evidence="11" key="1">
    <citation type="journal article" date="2019" name="Int. J. Syst. Evol. Microbiol.">
        <title>The Global Catalogue of Microorganisms (GCM) 10K type strain sequencing project: providing services to taxonomists for standard genome sequencing and annotation.</title>
        <authorList>
            <consortium name="The Broad Institute Genomics Platform"/>
            <consortium name="The Broad Institute Genome Sequencing Center for Infectious Disease"/>
            <person name="Wu L."/>
            <person name="Ma J."/>
        </authorList>
    </citation>
    <scope>NUCLEOTIDE SEQUENCE [LARGE SCALE GENOMIC DNA]</scope>
    <source>
        <strain evidence="11">CCUG 58127</strain>
    </source>
</reference>
<keyword evidence="2" id="KW-1003">Cell membrane</keyword>
<evidence type="ECO:0000256" key="8">
    <source>
        <dbReference type="SAM" id="Phobius"/>
    </source>
</evidence>
<name>A0ABW2AB81_9MICO</name>
<keyword evidence="11" id="KW-1185">Reference proteome</keyword>
<dbReference type="GO" id="GO:0016757">
    <property type="term" value="F:glycosyltransferase activity"/>
    <property type="evidence" value="ECO:0007669"/>
    <property type="project" value="UniProtKB-KW"/>
</dbReference>
<evidence type="ECO:0000313" key="10">
    <source>
        <dbReference type="EMBL" id="MFC6703999.1"/>
    </source>
</evidence>
<dbReference type="PANTHER" id="PTHR33908:SF11">
    <property type="entry name" value="MEMBRANE PROTEIN"/>
    <property type="match status" value="1"/>
</dbReference>
<evidence type="ECO:0000256" key="6">
    <source>
        <dbReference type="ARBA" id="ARBA00022989"/>
    </source>
</evidence>
<gene>
    <name evidence="10" type="ORF">ACFQDH_01620</name>
</gene>
<feature type="transmembrane region" description="Helical" evidence="8">
    <location>
        <begin position="317"/>
        <end position="338"/>
    </location>
</feature>
<keyword evidence="7 8" id="KW-0472">Membrane</keyword>
<comment type="subcellular location">
    <subcellularLocation>
        <location evidence="1">Cell membrane</location>
        <topology evidence="1">Multi-pass membrane protein</topology>
    </subcellularLocation>
</comment>
<evidence type="ECO:0000256" key="2">
    <source>
        <dbReference type="ARBA" id="ARBA00022475"/>
    </source>
</evidence>
<feature type="transmembrane region" description="Helical" evidence="8">
    <location>
        <begin position="264"/>
        <end position="280"/>
    </location>
</feature>
<accession>A0ABW2AB81</accession>
<keyword evidence="6 8" id="KW-1133">Transmembrane helix</keyword>
<dbReference type="EMBL" id="JBHSWH010000001">
    <property type="protein sequence ID" value="MFC6703999.1"/>
    <property type="molecule type" value="Genomic_DNA"/>
</dbReference>
<evidence type="ECO:0000256" key="3">
    <source>
        <dbReference type="ARBA" id="ARBA00022676"/>
    </source>
</evidence>
<evidence type="ECO:0000313" key="11">
    <source>
        <dbReference type="Proteomes" id="UP001596298"/>
    </source>
</evidence>
<proteinExistence type="predicted"/>
<dbReference type="Proteomes" id="UP001596298">
    <property type="component" value="Unassembled WGS sequence"/>
</dbReference>
<feature type="transmembrane region" description="Helical" evidence="8">
    <location>
        <begin position="65"/>
        <end position="89"/>
    </location>
</feature>
<evidence type="ECO:0000256" key="4">
    <source>
        <dbReference type="ARBA" id="ARBA00022679"/>
    </source>
</evidence>
<dbReference type="RefSeq" id="WP_382397841.1">
    <property type="nucleotide sequence ID" value="NZ_JBHSWH010000001.1"/>
</dbReference>
<feature type="transmembrane region" description="Helical" evidence="8">
    <location>
        <begin position="189"/>
        <end position="208"/>
    </location>
</feature>
<comment type="caution">
    <text evidence="10">The sequence shown here is derived from an EMBL/GenBank/DDBJ whole genome shotgun (WGS) entry which is preliminary data.</text>
</comment>
<feature type="transmembrane region" description="Helical" evidence="8">
    <location>
        <begin position="95"/>
        <end position="116"/>
    </location>
</feature>
<dbReference type="EC" id="2.4.-.-" evidence="10"/>
<organism evidence="10 11">
    <name type="scientific">Flexivirga alba</name>
    <dbReference type="NCBI Taxonomy" id="702742"/>
    <lineage>
        <taxon>Bacteria</taxon>
        <taxon>Bacillati</taxon>
        <taxon>Actinomycetota</taxon>
        <taxon>Actinomycetes</taxon>
        <taxon>Micrococcales</taxon>
        <taxon>Dermacoccaceae</taxon>
        <taxon>Flexivirga</taxon>
    </lineage>
</organism>